<gene>
    <name evidence="1" type="ORF">A9D12_07110</name>
</gene>
<sequence>MENRIVADARNLKKLIREAEGLADEAIIAMARLKQAMLSARQNPMIEVNTGQRALLRLTEAESQALAMSTNLLRVHDELSKVALVHAAGDMGDPTKLPPSDLNALPANLLRQTERLPA</sequence>
<reference evidence="1 2" key="1">
    <citation type="submission" date="2016-05" db="EMBL/GenBank/DDBJ databases">
        <title>Compelete Genome Sequence of Bacteriochlorophyll-Synthesizing Bacterium Porphyrobacter neustonensis DSM 9434.</title>
        <authorList>
            <person name="Shi X.-L."/>
            <person name="Wu Y.-H."/>
            <person name="Cheng H."/>
            <person name="Xu L."/>
            <person name="Zhang X.-Q."/>
            <person name="Wang C.-S."/>
            <person name="Xu X.-W."/>
        </authorList>
    </citation>
    <scope>NUCLEOTIDE SEQUENCE [LARGE SCALE GENOMIC DNA]</scope>
    <source>
        <strain evidence="1 2">DSM 9434</strain>
    </source>
</reference>
<dbReference type="AlphaFoldDB" id="A0A192D407"/>
<evidence type="ECO:0000313" key="1">
    <source>
        <dbReference type="EMBL" id="ANK12751.1"/>
    </source>
</evidence>
<proteinExistence type="predicted"/>
<evidence type="ECO:0000313" key="2">
    <source>
        <dbReference type="Proteomes" id="UP000078263"/>
    </source>
</evidence>
<dbReference type="KEGG" id="pns:A9D12_07110"/>
<protein>
    <submittedName>
        <fullName evidence="1">Uncharacterized protein</fullName>
    </submittedName>
</protein>
<accession>A0A192D407</accession>
<keyword evidence="2" id="KW-1185">Reference proteome</keyword>
<name>A0A192D407_9SPHN</name>
<dbReference type="EMBL" id="CP016033">
    <property type="protein sequence ID" value="ANK12751.1"/>
    <property type="molecule type" value="Genomic_DNA"/>
</dbReference>
<dbReference type="STRING" id="1112.A9D12_07110"/>
<dbReference type="OrthoDB" id="7408536at2"/>
<dbReference type="RefSeq" id="WP_068350661.1">
    <property type="nucleotide sequence ID" value="NZ_CP016033.1"/>
</dbReference>
<dbReference type="Proteomes" id="UP000078263">
    <property type="component" value="Chromosome"/>
</dbReference>
<organism evidence="1 2">
    <name type="scientific">Erythrobacter neustonensis</name>
    <dbReference type="NCBI Taxonomy" id="1112"/>
    <lineage>
        <taxon>Bacteria</taxon>
        <taxon>Pseudomonadati</taxon>
        <taxon>Pseudomonadota</taxon>
        <taxon>Alphaproteobacteria</taxon>
        <taxon>Sphingomonadales</taxon>
        <taxon>Erythrobacteraceae</taxon>
        <taxon>Erythrobacter/Porphyrobacter group</taxon>
        <taxon>Erythrobacter</taxon>
    </lineage>
</organism>